<gene>
    <name evidence="9" type="ORF">GZA08_02510</name>
</gene>
<feature type="domain" description="ABC transmembrane type-1" evidence="8">
    <location>
        <begin position="100"/>
        <end position="330"/>
    </location>
</feature>
<feature type="transmembrane region" description="Helical" evidence="7">
    <location>
        <begin position="106"/>
        <end position="127"/>
    </location>
</feature>
<organism evidence="9 10">
    <name type="scientific">Pseudoroseicyclus tamaricis</name>
    <dbReference type="NCBI Taxonomy" id="2705421"/>
    <lineage>
        <taxon>Bacteria</taxon>
        <taxon>Pseudomonadati</taxon>
        <taxon>Pseudomonadota</taxon>
        <taxon>Alphaproteobacteria</taxon>
        <taxon>Rhodobacterales</taxon>
        <taxon>Paracoccaceae</taxon>
        <taxon>Pseudoroseicyclus</taxon>
    </lineage>
</organism>
<dbReference type="SUPFAM" id="SSF161098">
    <property type="entry name" value="MetI-like"/>
    <property type="match status" value="1"/>
</dbReference>
<evidence type="ECO:0000256" key="5">
    <source>
        <dbReference type="ARBA" id="ARBA00022989"/>
    </source>
</evidence>
<keyword evidence="3" id="KW-1003">Cell membrane</keyword>
<keyword evidence="4 7" id="KW-0812">Transmembrane</keyword>
<accession>A0A6B2JFM6</accession>
<feature type="transmembrane region" description="Helical" evidence="7">
    <location>
        <begin position="139"/>
        <end position="160"/>
    </location>
</feature>
<dbReference type="Gene3D" id="1.10.3720.10">
    <property type="entry name" value="MetI-like"/>
    <property type="match status" value="1"/>
</dbReference>
<comment type="caution">
    <text evidence="9">The sequence shown here is derived from an EMBL/GenBank/DDBJ whole genome shotgun (WGS) entry which is preliminary data.</text>
</comment>
<dbReference type="InterPro" id="IPR035906">
    <property type="entry name" value="MetI-like_sf"/>
</dbReference>
<evidence type="ECO:0000256" key="2">
    <source>
        <dbReference type="ARBA" id="ARBA00022448"/>
    </source>
</evidence>
<name>A0A6B2JFM6_9RHOB</name>
<keyword evidence="6 7" id="KW-0472">Membrane</keyword>
<dbReference type="EMBL" id="JAAGAB010000001">
    <property type="protein sequence ID" value="NDU99842.1"/>
    <property type="molecule type" value="Genomic_DNA"/>
</dbReference>
<feature type="transmembrane region" description="Helical" evidence="7">
    <location>
        <begin position="207"/>
        <end position="226"/>
    </location>
</feature>
<feature type="transmembrane region" description="Helical" evidence="7">
    <location>
        <begin position="307"/>
        <end position="330"/>
    </location>
</feature>
<evidence type="ECO:0000256" key="4">
    <source>
        <dbReference type="ARBA" id="ARBA00022692"/>
    </source>
</evidence>
<keyword evidence="10" id="KW-1185">Reference proteome</keyword>
<feature type="transmembrane region" description="Helical" evidence="7">
    <location>
        <begin position="12"/>
        <end position="32"/>
    </location>
</feature>
<evidence type="ECO:0000259" key="8">
    <source>
        <dbReference type="PROSITE" id="PS50928"/>
    </source>
</evidence>
<dbReference type="CDD" id="cd06261">
    <property type="entry name" value="TM_PBP2"/>
    <property type="match status" value="1"/>
</dbReference>
<dbReference type="PANTHER" id="PTHR43163:SF6">
    <property type="entry name" value="DIPEPTIDE TRANSPORT SYSTEM PERMEASE PROTEIN DPPB-RELATED"/>
    <property type="match status" value="1"/>
</dbReference>
<proteinExistence type="inferred from homology"/>
<evidence type="ECO:0000256" key="3">
    <source>
        <dbReference type="ARBA" id="ARBA00022475"/>
    </source>
</evidence>
<dbReference type="AlphaFoldDB" id="A0A6B2JFM6"/>
<dbReference type="GO" id="GO:0071916">
    <property type="term" value="F:dipeptide transmembrane transporter activity"/>
    <property type="evidence" value="ECO:0007669"/>
    <property type="project" value="TreeGrafter"/>
</dbReference>
<evidence type="ECO:0000256" key="7">
    <source>
        <dbReference type="RuleBase" id="RU363032"/>
    </source>
</evidence>
<dbReference type="InterPro" id="IPR045621">
    <property type="entry name" value="BPD_transp_1_N"/>
</dbReference>
<dbReference type="PROSITE" id="PS50928">
    <property type="entry name" value="ABC_TM1"/>
    <property type="match status" value="1"/>
</dbReference>
<evidence type="ECO:0000313" key="10">
    <source>
        <dbReference type="Proteomes" id="UP000474757"/>
    </source>
</evidence>
<dbReference type="RefSeq" id="WP_163889660.1">
    <property type="nucleotide sequence ID" value="NZ_JAAFYS010000001.1"/>
</dbReference>
<dbReference type="Pfam" id="PF19300">
    <property type="entry name" value="BPD_transp_1_N"/>
    <property type="match status" value="1"/>
</dbReference>
<evidence type="ECO:0000256" key="6">
    <source>
        <dbReference type="ARBA" id="ARBA00023136"/>
    </source>
</evidence>
<dbReference type="Proteomes" id="UP000474757">
    <property type="component" value="Unassembled WGS sequence"/>
</dbReference>
<keyword evidence="5 7" id="KW-1133">Transmembrane helix</keyword>
<protein>
    <submittedName>
        <fullName evidence="9">ABC transporter permease</fullName>
    </submittedName>
</protein>
<reference evidence="9 10" key="1">
    <citation type="submission" date="2020-02" db="EMBL/GenBank/DDBJ databases">
        <title>Pseudoroseicyclus tamarix, sp. nov., isolated from offshore sediment of a Tamarix chinensis forest.</title>
        <authorList>
            <person name="Gai Y."/>
        </authorList>
    </citation>
    <scope>NUCLEOTIDE SEQUENCE [LARGE SCALE GENOMIC DNA]</scope>
    <source>
        <strain evidence="9 10">CLL3-39</strain>
    </source>
</reference>
<keyword evidence="2 7" id="KW-0813">Transport</keyword>
<dbReference type="GO" id="GO:0005886">
    <property type="term" value="C:plasma membrane"/>
    <property type="evidence" value="ECO:0007669"/>
    <property type="project" value="UniProtKB-SubCell"/>
</dbReference>
<dbReference type="Pfam" id="PF00528">
    <property type="entry name" value="BPD_transp_1"/>
    <property type="match status" value="1"/>
</dbReference>
<sequence>MRFLSFIEPILARLAGFIMVLLVLSLMIFLLARVVPGDPARMALGPSATQEQVAELRLEMGLDEPILTQYVAYMGRALQGDLGRSITSGRPVLSDIADFLPATLELVLVTVFLMVIIAIPLGVLTARHRDRWIDNSGRLFSLIGVTIPSFLFAIGLQLLAANFFPDWPILGRVDYRLSPPDGPTGLLLIDSIVHGRADVFLDALQHLAFPALALAMSGIGQVTRITRSAMIENQRKDHVLTLRSFGVPDRVIVFRYLLKLSSVAPLTIMGLEFASLIGNAFVVEMVFGWGGFASYGLTAILQKDLNALMAVVLISGLFFIVANLVIDVVLSVIDPRQRRRAAA</sequence>
<dbReference type="PANTHER" id="PTHR43163">
    <property type="entry name" value="DIPEPTIDE TRANSPORT SYSTEM PERMEASE PROTEIN DPPB-RELATED"/>
    <property type="match status" value="1"/>
</dbReference>
<comment type="subcellular location">
    <subcellularLocation>
        <location evidence="1 7">Cell membrane</location>
        <topology evidence="1 7">Multi-pass membrane protein</topology>
    </subcellularLocation>
</comment>
<evidence type="ECO:0000256" key="1">
    <source>
        <dbReference type="ARBA" id="ARBA00004651"/>
    </source>
</evidence>
<evidence type="ECO:0000313" key="9">
    <source>
        <dbReference type="EMBL" id="NDU99842.1"/>
    </source>
</evidence>
<dbReference type="InterPro" id="IPR000515">
    <property type="entry name" value="MetI-like"/>
</dbReference>
<comment type="similarity">
    <text evidence="7">Belongs to the binding-protein-dependent transport system permease family.</text>
</comment>